<feature type="repeat" description="ANK" evidence="3">
    <location>
        <begin position="219"/>
        <end position="251"/>
    </location>
</feature>
<dbReference type="Pfam" id="PF12796">
    <property type="entry name" value="Ank_2"/>
    <property type="match status" value="3"/>
</dbReference>
<feature type="repeat" description="ANK" evidence="3">
    <location>
        <begin position="286"/>
        <end position="318"/>
    </location>
</feature>
<dbReference type="Pfam" id="PF00023">
    <property type="entry name" value="Ank"/>
    <property type="match status" value="1"/>
</dbReference>
<dbReference type="EMBL" id="JBBBZM010000019">
    <property type="protein sequence ID" value="KAL0638669.1"/>
    <property type="molecule type" value="Genomic_DNA"/>
</dbReference>
<gene>
    <name evidence="4" type="ORF">Q9L58_002247</name>
</gene>
<dbReference type="PROSITE" id="PS50088">
    <property type="entry name" value="ANK_REPEAT"/>
    <property type="match status" value="7"/>
</dbReference>
<dbReference type="PROSITE" id="PS50297">
    <property type="entry name" value="ANK_REP_REGION"/>
    <property type="match status" value="6"/>
</dbReference>
<sequence>MSDLLNTPNELLDEIVSYLGPLETSRLLITCRSLSCRLAPAMYHHAIAPKGCQHALHWAAERGHLPLLKLLLGLFPIDLPGRTGGTPLHAAARAQNSRPVLEHLLGQGADVNHTDHHGLTALHYACEPRSATAETVETAVRILIAHGADVNIEGHSPPWVPLFMAIYSHFTNVARVLLEAGANPNWGDPLIFTAARDGYTEAMELLLSFGVDINISNDHRSNPLLLASQYGYLDIVKLLVEKGANLLCADNDRDTPLVLAIEYKQLDIAEYLLGIEGVDIASSNRSGYTPLHLAALGNHDVVLQMLLDKGCPIDAVDRLGRTALHIAVGFGQVETVKALSEKGANMEIVNIAGETALAIAVLNMHSSIVEMLIGYGADLETGCPMRIPAPQTNDSADWDDM</sequence>
<dbReference type="Gene3D" id="1.25.40.20">
    <property type="entry name" value="Ankyrin repeat-containing domain"/>
    <property type="match status" value="3"/>
</dbReference>
<evidence type="ECO:0000313" key="5">
    <source>
        <dbReference type="Proteomes" id="UP001447188"/>
    </source>
</evidence>
<dbReference type="PANTHER" id="PTHR24188">
    <property type="entry name" value="ANKYRIN REPEAT PROTEIN"/>
    <property type="match status" value="1"/>
</dbReference>
<evidence type="ECO:0000256" key="3">
    <source>
        <dbReference type="PROSITE-ProRule" id="PRU00023"/>
    </source>
</evidence>
<feature type="repeat" description="ANK" evidence="3">
    <location>
        <begin position="83"/>
        <end position="116"/>
    </location>
</feature>
<proteinExistence type="predicted"/>
<name>A0ABR3GRX6_9PEZI</name>
<feature type="repeat" description="ANK" evidence="3">
    <location>
        <begin position="117"/>
        <end position="155"/>
    </location>
</feature>
<reference evidence="4 5" key="1">
    <citation type="submission" date="2024-02" db="EMBL/GenBank/DDBJ databases">
        <title>Discinaceae phylogenomics.</title>
        <authorList>
            <person name="Dirks A.C."/>
            <person name="James T.Y."/>
        </authorList>
    </citation>
    <scope>NUCLEOTIDE SEQUENCE [LARGE SCALE GENOMIC DNA]</scope>
    <source>
        <strain evidence="4 5">ACD0624</strain>
    </source>
</reference>
<keyword evidence="5" id="KW-1185">Reference proteome</keyword>
<feature type="repeat" description="ANK" evidence="3">
    <location>
        <begin position="319"/>
        <end position="351"/>
    </location>
</feature>
<dbReference type="SUPFAM" id="SSF48403">
    <property type="entry name" value="Ankyrin repeat"/>
    <property type="match status" value="1"/>
</dbReference>
<protein>
    <submittedName>
        <fullName evidence="4">Uncharacterized protein</fullName>
    </submittedName>
</protein>
<evidence type="ECO:0000256" key="1">
    <source>
        <dbReference type="ARBA" id="ARBA00022737"/>
    </source>
</evidence>
<dbReference type="SMART" id="SM00248">
    <property type="entry name" value="ANK"/>
    <property type="match status" value="10"/>
</dbReference>
<comment type="caution">
    <text evidence="4">The sequence shown here is derived from an EMBL/GenBank/DDBJ whole genome shotgun (WGS) entry which is preliminary data.</text>
</comment>
<dbReference type="PANTHER" id="PTHR24188:SF29">
    <property type="entry name" value="GH09064P"/>
    <property type="match status" value="1"/>
</dbReference>
<organism evidence="4 5">
    <name type="scientific">Discina gigas</name>
    <dbReference type="NCBI Taxonomy" id="1032678"/>
    <lineage>
        <taxon>Eukaryota</taxon>
        <taxon>Fungi</taxon>
        <taxon>Dikarya</taxon>
        <taxon>Ascomycota</taxon>
        <taxon>Pezizomycotina</taxon>
        <taxon>Pezizomycetes</taxon>
        <taxon>Pezizales</taxon>
        <taxon>Discinaceae</taxon>
        <taxon>Discina</taxon>
    </lineage>
</organism>
<dbReference type="PRINTS" id="PR01415">
    <property type="entry name" value="ANKYRIN"/>
</dbReference>
<evidence type="ECO:0000256" key="2">
    <source>
        <dbReference type="ARBA" id="ARBA00023043"/>
    </source>
</evidence>
<keyword evidence="2 3" id="KW-0040">ANK repeat</keyword>
<feature type="repeat" description="ANK" evidence="3">
    <location>
        <begin position="352"/>
        <end position="380"/>
    </location>
</feature>
<dbReference type="InterPro" id="IPR002110">
    <property type="entry name" value="Ankyrin_rpt"/>
</dbReference>
<dbReference type="Proteomes" id="UP001447188">
    <property type="component" value="Unassembled WGS sequence"/>
</dbReference>
<accession>A0ABR3GRX6</accession>
<feature type="repeat" description="ANK" evidence="3">
    <location>
        <begin position="186"/>
        <end position="218"/>
    </location>
</feature>
<evidence type="ECO:0000313" key="4">
    <source>
        <dbReference type="EMBL" id="KAL0638669.1"/>
    </source>
</evidence>
<keyword evidence="1" id="KW-0677">Repeat</keyword>
<dbReference type="InterPro" id="IPR036770">
    <property type="entry name" value="Ankyrin_rpt-contain_sf"/>
</dbReference>